<dbReference type="SUPFAM" id="SSF56112">
    <property type="entry name" value="Protein kinase-like (PK-like)"/>
    <property type="match status" value="1"/>
</dbReference>
<feature type="domain" description="Protein kinase" evidence="2">
    <location>
        <begin position="81"/>
        <end position="392"/>
    </location>
</feature>
<dbReference type="Gene3D" id="1.10.510.10">
    <property type="entry name" value="Transferase(Phosphotransferase) domain 1"/>
    <property type="match status" value="1"/>
</dbReference>
<feature type="compositionally biased region" description="Low complexity" evidence="1">
    <location>
        <begin position="20"/>
        <end position="34"/>
    </location>
</feature>
<dbReference type="EMBL" id="LSRQ01001999">
    <property type="protein sequence ID" value="OAY75846.1"/>
    <property type="molecule type" value="Genomic_DNA"/>
</dbReference>
<accession>A0A199VG53</accession>
<name>A0A199VG53_ANACO</name>
<evidence type="ECO:0000256" key="1">
    <source>
        <dbReference type="SAM" id="MobiDB-lite"/>
    </source>
</evidence>
<feature type="region of interest" description="Disordered" evidence="1">
    <location>
        <begin position="1"/>
        <end position="34"/>
    </location>
</feature>
<keyword evidence="3" id="KW-0418">Kinase</keyword>
<organism evidence="3 4">
    <name type="scientific">Ananas comosus</name>
    <name type="common">Pineapple</name>
    <name type="synonym">Ananas ananas</name>
    <dbReference type="NCBI Taxonomy" id="4615"/>
    <lineage>
        <taxon>Eukaryota</taxon>
        <taxon>Viridiplantae</taxon>
        <taxon>Streptophyta</taxon>
        <taxon>Embryophyta</taxon>
        <taxon>Tracheophyta</taxon>
        <taxon>Spermatophyta</taxon>
        <taxon>Magnoliopsida</taxon>
        <taxon>Liliopsida</taxon>
        <taxon>Poales</taxon>
        <taxon>Bromeliaceae</taxon>
        <taxon>Bromelioideae</taxon>
        <taxon>Ananas</taxon>
    </lineage>
</organism>
<dbReference type="Pfam" id="PF00069">
    <property type="entry name" value="Pkinase"/>
    <property type="match status" value="1"/>
</dbReference>
<dbReference type="GO" id="GO:0004672">
    <property type="term" value="F:protein kinase activity"/>
    <property type="evidence" value="ECO:0007669"/>
    <property type="project" value="InterPro"/>
</dbReference>
<feature type="region of interest" description="Disordered" evidence="1">
    <location>
        <begin position="251"/>
        <end position="272"/>
    </location>
</feature>
<proteinExistence type="predicted"/>
<comment type="caution">
    <text evidence="3">The sequence shown here is derived from an EMBL/GenBank/DDBJ whole genome shotgun (WGS) entry which is preliminary data.</text>
</comment>
<dbReference type="InterPro" id="IPR000719">
    <property type="entry name" value="Prot_kinase_dom"/>
</dbReference>
<keyword evidence="3" id="KW-0675">Receptor</keyword>
<dbReference type="PANTHER" id="PTHR46863:SF1">
    <property type="entry name" value="PROTEIN KINASE SUPERFAMILY PROTEIN"/>
    <property type="match status" value="1"/>
</dbReference>
<dbReference type="PANTHER" id="PTHR46863">
    <property type="entry name" value="OS09G0572100 PROTEIN"/>
    <property type="match status" value="1"/>
</dbReference>
<gene>
    <name evidence="3" type="ORF">ACMD2_01377</name>
</gene>
<dbReference type="AlphaFoldDB" id="A0A199VG53"/>
<evidence type="ECO:0000313" key="3">
    <source>
        <dbReference type="EMBL" id="OAY75846.1"/>
    </source>
</evidence>
<dbReference type="STRING" id="4615.A0A199VG53"/>
<dbReference type="PROSITE" id="PS50011">
    <property type="entry name" value="PROTEIN_KINASE_DOM"/>
    <property type="match status" value="1"/>
</dbReference>
<dbReference type="GO" id="GO:0005524">
    <property type="term" value="F:ATP binding"/>
    <property type="evidence" value="ECO:0007669"/>
    <property type="project" value="InterPro"/>
</dbReference>
<dbReference type="Proteomes" id="UP000092600">
    <property type="component" value="Unassembled WGS sequence"/>
</dbReference>
<protein>
    <submittedName>
        <fullName evidence="3">LysM domain receptor-like kinase 3</fullName>
    </submittedName>
</protein>
<reference evidence="3 4" key="1">
    <citation type="journal article" date="2016" name="DNA Res.">
        <title>The draft genome of MD-2 pineapple using hybrid error correction of long reads.</title>
        <authorList>
            <person name="Redwan R.M."/>
            <person name="Saidin A."/>
            <person name="Kumar S.V."/>
        </authorList>
    </citation>
    <scope>NUCLEOTIDE SEQUENCE [LARGE SCALE GENOMIC DNA]</scope>
    <source>
        <strain evidence="4">cv. MD2</strain>
        <tissue evidence="3">Leaf</tissue>
    </source>
</reference>
<evidence type="ECO:0000259" key="2">
    <source>
        <dbReference type="PROSITE" id="PS50011"/>
    </source>
</evidence>
<evidence type="ECO:0000313" key="4">
    <source>
        <dbReference type="Proteomes" id="UP000092600"/>
    </source>
</evidence>
<sequence length="414" mass="43848">MCKTKSAAMAFTPKSRHQSSSRSTAGATTSSSSAATAAAISSRRTAATSSTSSSSLYSSATSSSLAALRDSLPELPALYPFAEVAAATNNFLSKRLSARSASWRCSLRGKDAAVFQRALRGGSDLAALSARLAALGKSHHTSLARLLGASLGGDHVYIAYEFVPGASLRDCLRNPRNPNFTPLSSWISRMQIAADLAQGIEYIHLHSAATVHNRIKSSAVIVTEPGFRAKICHFGAADLAGDVPSSPAADAVLPSSSSDRILPRSGSGGRRIEGTRGYMAPEVIAGGRVSPQSDIYALGVVLLELVSGEEPLKYRYDRRRGELERQSLIDTALAAAASGEGVRRWVDLRLRDSYPVDAAERLVGVALRCVDAEAAARPEIAWVAGKVSKLYLDSKAWDETVRVPTDFSVTIAPR</sequence>
<keyword evidence="3" id="KW-0808">Transferase</keyword>
<dbReference type="InterPro" id="IPR011009">
    <property type="entry name" value="Kinase-like_dom_sf"/>
</dbReference>